<feature type="transmembrane region" description="Helical" evidence="1">
    <location>
        <begin position="217"/>
        <end position="239"/>
    </location>
</feature>
<keyword evidence="1" id="KW-0812">Transmembrane</keyword>
<feature type="transmembrane region" description="Helical" evidence="1">
    <location>
        <begin position="114"/>
        <end position="135"/>
    </location>
</feature>
<dbReference type="PANTHER" id="PTHR32251:SF15">
    <property type="entry name" value="3-OXO-5-ALPHA-STEROID 4-DEHYDROGENASE (DUF1295)"/>
    <property type="match status" value="1"/>
</dbReference>
<evidence type="ECO:0000313" key="3">
    <source>
        <dbReference type="Proteomes" id="UP001275084"/>
    </source>
</evidence>
<proteinExistence type="predicted"/>
<keyword evidence="1" id="KW-0472">Membrane</keyword>
<dbReference type="EMBL" id="JAUIQD010000004">
    <property type="protein sequence ID" value="KAK3352580.1"/>
    <property type="molecule type" value="Genomic_DNA"/>
</dbReference>
<dbReference type="Pfam" id="PF06966">
    <property type="entry name" value="DUF1295"/>
    <property type="match status" value="1"/>
</dbReference>
<gene>
    <name evidence="2" type="ORF">B0T25DRAFT_188625</name>
</gene>
<feature type="transmembrane region" description="Helical" evidence="1">
    <location>
        <begin position="83"/>
        <end position="102"/>
    </location>
</feature>
<keyword evidence="3" id="KW-1185">Reference proteome</keyword>
<reference evidence="2" key="2">
    <citation type="submission" date="2023-06" db="EMBL/GenBank/DDBJ databases">
        <authorList>
            <consortium name="Lawrence Berkeley National Laboratory"/>
            <person name="Haridas S."/>
            <person name="Hensen N."/>
            <person name="Bonometti L."/>
            <person name="Westerberg I."/>
            <person name="Brannstrom I.O."/>
            <person name="Guillou S."/>
            <person name="Cros-Aarteil S."/>
            <person name="Calhoun S."/>
            <person name="Kuo A."/>
            <person name="Mondo S."/>
            <person name="Pangilinan J."/>
            <person name="Riley R."/>
            <person name="Labutti K."/>
            <person name="Andreopoulos B."/>
            <person name="Lipzen A."/>
            <person name="Chen C."/>
            <person name="Yanf M."/>
            <person name="Daum C."/>
            <person name="Ng V."/>
            <person name="Clum A."/>
            <person name="Steindorff A."/>
            <person name="Ohm R."/>
            <person name="Martin F."/>
            <person name="Silar P."/>
            <person name="Natvig D."/>
            <person name="Lalanne C."/>
            <person name="Gautier V."/>
            <person name="Ament-Velasquez S.L."/>
            <person name="Kruys A."/>
            <person name="Hutchinson M.I."/>
            <person name="Powell A.J."/>
            <person name="Barry K."/>
            <person name="Miller A.N."/>
            <person name="Grigoriev I.V."/>
            <person name="Debuchy R."/>
            <person name="Gladieux P."/>
            <person name="Thoren M.H."/>
            <person name="Johannesson H."/>
        </authorList>
    </citation>
    <scope>NUCLEOTIDE SEQUENCE</scope>
    <source>
        <strain evidence="2">CBS 955.72</strain>
    </source>
</reference>
<dbReference type="Proteomes" id="UP001275084">
    <property type="component" value="Unassembled WGS sequence"/>
</dbReference>
<accession>A0AAJ0HHI7</accession>
<evidence type="ECO:0000313" key="2">
    <source>
        <dbReference type="EMBL" id="KAK3352580.1"/>
    </source>
</evidence>
<sequence>MSANQPSTDGAAKYESPDLIARGVYKSNPLGTATFIGLRSLDPYLQFQLLAKGWGEGALTRLGLGAIPPVAYSSLADLPLPRLILIAMATGSTLKQIFWLTYVSKEEFKPSAAISVGVFNSVFNSLCAFLFLSSATSSLFATPDVSVPGTSSLTVSLPTAVGVVLYVVGIALETLPEVQRKWFKDAPKNKGKICTTGLWGAARHINYTGYTLWRTGYALASGGWLAGLALGGFNVWHFVTHSMPLMDDYMGGKYSAQWAKYKKEVPWLLFPGLY</sequence>
<name>A0AAJ0HHI7_9PEZI</name>
<comment type="caution">
    <text evidence="2">The sequence shown here is derived from an EMBL/GenBank/DDBJ whole genome shotgun (WGS) entry which is preliminary data.</text>
</comment>
<dbReference type="Gene3D" id="1.20.120.1630">
    <property type="match status" value="1"/>
</dbReference>
<evidence type="ECO:0008006" key="4">
    <source>
        <dbReference type="Google" id="ProtNLM"/>
    </source>
</evidence>
<protein>
    <recommendedName>
        <fullName evidence="4">Steroid 5-alpha reductase C-terminal domain-containing protein</fullName>
    </recommendedName>
</protein>
<dbReference type="InterPro" id="IPR010721">
    <property type="entry name" value="UstE-like"/>
</dbReference>
<dbReference type="PANTHER" id="PTHR32251">
    <property type="entry name" value="3-OXO-5-ALPHA-STEROID 4-DEHYDROGENASE"/>
    <property type="match status" value="1"/>
</dbReference>
<dbReference type="GO" id="GO:0016020">
    <property type="term" value="C:membrane"/>
    <property type="evidence" value="ECO:0007669"/>
    <property type="project" value="TreeGrafter"/>
</dbReference>
<organism evidence="2 3">
    <name type="scientific">Lasiosphaeria hispida</name>
    <dbReference type="NCBI Taxonomy" id="260671"/>
    <lineage>
        <taxon>Eukaryota</taxon>
        <taxon>Fungi</taxon>
        <taxon>Dikarya</taxon>
        <taxon>Ascomycota</taxon>
        <taxon>Pezizomycotina</taxon>
        <taxon>Sordariomycetes</taxon>
        <taxon>Sordariomycetidae</taxon>
        <taxon>Sordariales</taxon>
        <taxon>Lasiosphaeriaceae</taxon>
        <taxon>Lasiosphaeria</taxon>
    </lineage>
</organism>
<reference evidence="2" key="1">
    <citation type="journal article" date="2023" name="Mol. Phylogenet. Evol.">
        <title>Genome-scale phylogeny and comparative genomics of the fungal order Sordariales.</title>
        <authorList>
            <person name="Hensen N."/>
            <person name="Bonometti L."/>
            <person name="Westerberg I."/>
            <person name="Brannstrom I.O."/>
            <person name="Guillou S."/>
            <person name="Cros-Aarteil S."/>
            <person name="Calhoun S."/>
            <person name="Haridas S."/>
            <person name="Kuo A."/>
            <person name="Mondo S."/>
            <person name="Pangilinan J."/>
            <person name="Riley R."/>
            <person name="LaButti K."/>
            <person name="Andreopoulos B."/>
            <person name="Lipzen A."/>
            <person name="Chen C."/>
            <person name="Yan M."/>
            <person name="Daum C."/>
            <person name="Ng V."/>
            <person name="Clum A."/>
            <person name="Steindorff A."/>
            <person name="Ohm R.A."/>
            <person name="Martin F."/>
            <person name="Silar P."/>
            <person name="Natvig D.O."/>
            <person name="Lalanne C."/>
            <person name="Gautier V."/>
            <person name="Ament-Velasquez S.L."/>
            <person name="Kruys A."/>
            <person name="Hutchinson M.I."/>
            <person name="Powell A.J."/>
            <person name="Barry K."/>
            <person name="Miller A.N."/>
            <person name="Grigoriev I.V."/>
            <person name="Debuchy R."/>
            <person name="Gladieux P."/>
            <person name="Hiltunen Thoren M."/>
            <person name="Johannesson H."/>
        </authorList>
    </citation>
    <scope>NUCLEOTIDE SEQUENCE</scope>
    <source>
        <strain evidence="2">CBS 955.72</strain>
    </source>
</reference>
<keyword evidence="1" id="KW-1133">Transmembrane helix</keyword>
<evidence type="ECO:0000256" key="1">
    <source>
        <dbReference type="SAM" id="Phobius"/>
    </source>
</evidence>
<dbReference type="AlphaFoldDB" id="A0AAJ0HHI7"/>
<feature type="transmembrane region" description="Helical" evidence="1">
    <location>
        <begin position="155"/>
        <end position="175"/>
    </location>
</feature>